<reference evidence="2 3" key="1">
    <citation type="journal article" date="2019" name="Int. J. Syst. Evol. Microbiol.">
        <title>The Global Catalogue of Microorganisms (GCM) 10K type strain sequencing project: providing services to taxonomists for standard genome sequencing and annotation.</title>
        <authorList>
            <consortium name="The Broad Institute Genomics Platform"/>
            <consortium name="The Broad Institute Genome Sequencing Center for Infectious Disease"/>
            <person name="Wu L."/>
            <person name="Ma J."/>
        </authorList>
    </citation>
    <scope>NUCLEOTIDE SEQUENCE [LARGE SCALE GENOMIC DNA]</scope>
    <source>
        <strain evidence="2 3">CGMCC 1.12563</strain>
    </source>
</reference>
<accession>A0ABD6AUB3</accession>
<dbReference type="RefSeq" id="WP_250872495.1">
    <property type="nucleotide sequence ID" value="NZ_JALXFV010000002.1"/>
</dbReference>
<feature type="transmembrane region" description="Helical" evidence="1">
    <location>
        <begin position="83"/>
        <end position="101"/>
    </location>
</feature>
<protein>
    <submittedName>
        <fullName evidence="2">Uncharacterized protein</fullName>
    </submittedName>
</protein>
<feature type="transmembrane region" description="Helical" evidence="1">
    <location>
        <begin position="6"/>
        <end position="26"/>
    </location>
</feature>
<keyword evidence="3" id="KW-1185">Reference proteome</keyword>
<dbReference type="EMBL" id="JBHUDC010000002">
    <property type="protein sequence ID" value="MFD1512519.1"/>
    <property type="molecule type" value="Genomic_DNA"/>
</dbReference>
<keyword evidence="1" id="KW-0472">Membrane</keyword>
<dbReference type="Proteomes" id="UP001597187">
    <property type="component" value="Unassembled WGS sequence"/>
</dbReference>
<comment type="caution">
    <text evidence="2">The sequence shown here is derived from an EMBL/GenBank/DDBJ whole genome shotgun (WGS) entry which is preliminary data.</text>
</comment>
<sequence length="107" mass="11191">MGPGFFQLGVVVVVVQLLFIAAVYAYLRYRYPLSNPATRRRVTKTLAGGVGLATIGQLTALGAPTSVWVTNLSFSNATVLSEAGVATALIGYGAVLASFAFHSRAAR</sequence>
<feature type="transmembrane region" description="Helical" evidence="1">
    <location>
        <begin position="46"/>
        <end position="63"/>
    </location>
</feature>
<evidence type="ECO:0000313" key="2">
    <source>
        <dbReference type="EMBL" id="MFD1512519.1"/>
    </source>
</evidence>
<keyword evidence="1" id="KW-1133">Transmembrane helix</keyword>
<proteinExistence type="predicted"/>
<organism evidence="2 3">
    <name type="scientific">Halomarina rubra</name>
    <dbReference type="NCBI Taxonomy" id="2071873"/>
    <lineage>
        <taxon>Archaea</taxon>
        <taxon>Methanobacteriati</taxon>
        <taxon>Methanobacteriota</taxon>
        <taxon>Stenosarchaea group</taxon>
        <taxon>Halobacteria</taxon>
        <taxon>Halobacteriales</taxon>
        <taxon>Natronomonadaceae</taxon>
        <taxon>Halomarina</taxon>
    </lineage>
</organism>
<gene>
    <name evidence="2" type="ORF">ACFSBT_04395</name>
</gene>
<dbReference type="AlphaFoldDB" id="A0ABD6AUB3"/>
<name>A0ABD6AUB3_9EURY</name>
<evidence type="ECO:0000313" key="3">
    <source>
        <dbReference type="Proteomes" id="UP001597187"/>
    </source>
</evidence>
<keyword evidence="1" id="KW-0812">Transmembrane</keyword>
<evidence type="ECO:0000256" key="1">
    <source>
        <dbReference type="SAM" id="Phobius"/>
    </source>
</evidence>